<dbReference type="InterPro" id="IPR005053">
    <property type="entry name" value="MobA_MobL"/>
</dbReference>
<reference evidence="6 7" key="1">
    <citation type="submission" date="2018-08" db="EMBL/GenBank/DDBJ databases">
        <title>Bacillus jemisoniae sp. nov., Bacillus chryseoplanitiae sp. nov., Bacillus resnikiae sp. nov., and Bacillus frankliniae sp. nov., isolated from Viking spacecraft and associated surfaces.</title>
        <authorList>
            <person name="Seuylemezian A."/>
            <person name="Vaishampayan P."/>
        </authorList>
    </citation>
    <scope>NUCLEOTIDE SEQUENCE [LARGE SCALE GENOMIC DNA]</scope>
    <source>
        <strain evidence="6 7">MA001</strain>
    </source>
</reference>
<proteinExistence type="inferred from homology"/>
<feature type="domain" description="MobA/MobL protein" evidence="5">
    <location>
        <begin position="17"/>
        <end position="212"/>
    </location>
</feature>
<feature type="compositionally biased region" description="Low complexity" evidence="4">
    <location>
        <begin position="617"/>
        <end position="627"/>
    </location>
</feature>
<dbReference type="NCBIfam" id="NF041496">
    <property type="entry name" value="MobQ"/>
    <property type="match status" value="1"/>
</dbReference>
<keyword evidence="7" id="KW-1185">Reference proteome</keyword>
<evidence type="ECO:0000313" key="7">
    <source>
        <dbReference type="Proteomes" id="UP000266016"/>
    </source>
</evidence>
<comment type="caution">
    <text evidence="6">The sequence shown here is derived from an EMBL/GenBank/DDBJ whole genome shotgun (WGS) entry which is preliminary data.</text>
</comment>
<evidence type="ECO:0000256" key="3">
    <source>
        <dbReference type="SAM" id="Coils"/>
    </source>
</evidence>
<feature type="coiled-coil region" evidence="3">
    <location>
        <begin position="221"/>
        <end position="262"/>
    </location>
</feature>
<dbReference type="RefSeq" id="WP_119116054.1">
    <property type="nucleotide sequence ID" value="NZ_QWVS01000010.1"/>
</dbReference>
<dbReference type="EMBL" id="QWVS01000010">
    <property type="protein sequence ID" value="RID87707.1"/>
    <property type="molecule type" value="Genomic_DNA"/>
</dbReference>
<evidence type="ECO:0000313" key="6">
    <source>
        <dbReference type="EMBL" id="RID87707.1"/>
    </source>
</evidence>
<dbReference type="Proteomes" id="UP000266016">
    <property type="component" value="Unassembled WGS sequence"/>
</dbReference>
<keyword evidence="2" id="KW-0184">Conjugation</keyword>
<dbReference type="Pfam" id="PF03389">
    <property type="entry name" value="MobA_MobL"/>
    <property type="match status" value="1"/>
</dbReference>
<evidence type="ECO:0000256" key="2">
    <source>
        <dbReference type="ARBA" id="ARBA00022971"/>
    </source>
</evidence>
<protein>
    <submittedName>
        <fullName evidence="6">Molybdopterin-guanine dinucleotide biosynthesis protein MobA</fullName>
    </submittedName>
</protein>
<dbReference type="Gene3D" id="3.30.930.30">
    <property type="match status" value="1"/>
</dbReference>
<keyword evidence="3" id="KW-0175">Coiled coil</keyword>
<feature type="coiled-coil region" evidence="3">
    <location>
        <begin position="475"/>
        <end position="519"/>
    </location>
</feature>
<name>A0A398BD19_9BACI</name>
<feature type="coiled-coil region" evidence="3">
    <location>
        <begin position="571"/>
        <end position="598"/>
    </location>
</feature>
<evidence type="ECO:0000256" key="1">
    <source>
        <dbReference type="ARBA" id="ARBA00010873"/>
    </source>
</evidence>
<feature type="region of interest" description="Disordered" evidence="4">
    <location>
        <begin position="616"/>
        <end position="642"/>
    </location>
</feature>
<organism evidence="6 7">
    <name type="scientific">Peribacillus asahii</name>
    <dbReference type="NCBI Taxonomy" id="228899"/>
    <lineage>
        <taxon>Bacteria</taxon>
        <taxon>Bacillati</taxon>
        <taxon>Bacillota</taxon>
        <taxon>Bacilli</taxon>
        <taxon>Bacillales</taxon>
        <taxon>Bacillaceae</taxon>
        <taxon>Peribacillus</taxon>
    </lineage>
</organism>
<accession>A0A398BD19</accession>
<evidence type="ECO:0000259" key="5">
    <source>
        <dbReference type="Pfam" id="PF03389"/>
    </source>
</evidence>
<feature type="coiled-coil region" evidence="3">
    <location>
        <begin position="325"/>
        <end position="384"/>
    </location>
</feature>
<comment type="similarity">
    <text evidence="1">Belongs to the MobA/MobL family.</text>
</comment>
<dbReference type="AlphaFoldDB" id="A0A398BD19"/>
<sequence length="642" mass="76676">MAIYHFSAQMISRSKGQSAVAAAAYRSGERLKDERTNERKFYKREVKPETMILAPSHAPEWVQDRNRLWNEVEASETRKNSQVAREINIALPRELSKPEQVELIRGYVQKEFIEQGMIADVAIHRDDQENPHAHVMLTTREISEEGFTVKNRDWNTKELLEQWREQWAEHANKALKREGIQDRISHLSHEARGLEVLPTVHLGHVAHEMEKRGVESDRGNINRDREEYNRVVVDLQKYREEKRALERELTRQQEQKQNKERFYTAAERVHLQEAAKLLQTEPTLPNITKKREQLHQWEKEVHTHTQAIRLKQDTINEVDNHYKWVQTFKNQIEQAQQRIDQINWLNPLKIKENRITKEKAIQEIAFANNQIQSHDEKLNDYRIRLEFSTEKEFRDIQHLYQTNYPRLLEENRQTLGHIHHERDVLEKAETAHRSAFVRRVVSSYPERPEMRYISYETAQKINKLQTLNQNKVIPIEQMEKTLNSRKNEIQRLHGELDRVDQHRSRLQHAERYLKHYEQQHTTVEKIENNPFLKGKILISKSAKQDYEQAITKRDQYHDLMKNEGVSGRTDFQSQTETLKRMETQIPKIENQIQSQQNGLDLLESIIKGIEQATRNMQWDQQRQNRQQQKPKRGKQQQWGMDR</sequence>
<evidence type="ECO:0000256" key="4">
    <source>
        <dbReference type="SAM" id="MobiDB-lite"/>
    </source>
</evidence>
<gene>
    <name evidence="6" type="ORF">D1953_04930</name>
</gene>